<evidence type="ECO:0000313" key="2">
    <source>
        <dbReference type="Proteomes" id="UP001528411"/>
    </source>
</evidence>
<keyword evidence="1" id="KW-0547">Nucleotide-binding</keyword>
<dbReference type="InterPro" id="IPR027417">
    <property type="entry name" value="P-loop_NTPase"/>
</dbReference>
<organism evidence="1 2">
    <name type="scientific">Psychrosphaera algicola</name>
    <dbReference type="NCBI Taxonomy" id="3023714"/>
    <lineage>
        <taxon>Bacteria</taxon>
        <taxon>Pseudomonadati</taxon>
        <taxon>Pseudomonadota</taxon>
        <taxon>Gammaproteobacteria</taxon>
        <taxon>Alteromonadales</taxon>
        <taxon>Pseudoalteromonadaceae</taxon>
        <taxon>Psychrosphaera</taxon>
    </lineage>
</organism>
<dbReference type="Pfam" id="PF13671">
    <property type="entry name" value="AAA_33"/>
    <property type="match status" value="1"/>
</dbReference>
<dbReference type="RefSeq" id="WP_272181824.1">
    <property type="nucleotide sequence ID" value="NZ_JAQOMS010000002.1"/>
</dbReference>
<gene>
    <name evidence="1" type="ORF">PN838_20650</name>
</gene>
<keyword evidence="2" id="KW-1185">Reference proteome</keyword>
<dbReference type="SUPFAM" id="SSF52540">
    <property type="entry name" value="P-loop containing nucleoside triphosphate hydrolases"/>
    <property type="match status" value="1"/>
</dbReference>
<protein>
    <submittedName>
        <fullName evidence="1">ATP-binding protein</fullName>
    </submittedName>
</protein>
<dbReference type="Gene3D" id="3.40.50.300">
    <property type="entry name" value="P-loop containing nucleotide triphosphate hydrolases"/>
    <property type="match status" value="1"/>
</dbReference>
<accession>A0ABT5FHN6</accession>
<keyword evidence="1" id="KW-0067">ATP-binding</keyword>
<comment type="caution">
    <text evidence="1">The sequence shown here is derived from an EMBL/GenBank/DDBJ whole genome shotgun (WGS) entry which is preliminary data.</text>
</comment>
<dbReference type="EMBL" id="JAQOMS010000002">
    <property type="protein sequence ID" value="MDC2890709.1"/>
    <property type="molecule type" value="Genomic_DNA"/>
</dbReference>
<proteinExistence type="predicted"/>
<dbReference type="GO" id="GO:0005524">
    <property type="term" value="F:ATP binding"/>
    <property type="evidence" value="ECO:0007669"/>
    <property type="project" value="UniProtKB-KW"/>
</dbReference>
<evidence type="ECO:0000313" key="1">
    <source>
        <dbReference type="EMBL" id="MDC2890709.1"/>
    </source>
</evidence>
<name>A0ABT5FHN6_9GAMM</name>
<sequence>MARNGTLILFCGKMGAGKSTAAVNINNERNGILISEDKWLASLYPDQITTFEDYIRFSGLLKPLLKTHVQNILKTGANVIMDFPANTINQRKWFVSLCAEANAKYELIYLKASNELCLKQIAQRRIEQPSRAKFDTEQVFNHVTKYFDEPNEIAAENLTVIERCE</sequence>
<dbReference type="Proteomes" id="UP001528411">
    <property type="component" value="Unassembled WGS sequence"/>
</dbReference>
<reference evidence="1 2" key="1">
    <citation type="submission" date="2023-01" db="EMBL/GenBank/DDBJ databases">
        <title>Psychrosphaera sp. nov., isolated from marine algae.</title>
        <authorList>
            <person name="Bayburt H."/>
            <person name="Choi B.J."/>
            <person name="Kim J.M."/>
            <person name="Choi D.G."/>
            <person name="Jeon C.O."/>
        </authorList>
    </citation>
    <scope>NUCLEOTIDE SEQUENCE [LARGE SCALE GENOMIC DNA]</scope>
    <source>
        <strain evidence="1 2">G1-22</strain>
    </source>
</reference>